<comment type="caution">
    <text evidence="2">The sequence shown here is derived from an EMBL/GenBank/DDBJ whole genome shotgun (WGS) entry which is preliminary data.</text>
</comment>
<evidence type="ECO:0000313" key="2">
    <source>
        <dbReference type="EMBL" id="KAK4174037.1"/>
    </source>
</evidence>
<feature type="region of interest" description="Disordered" evidence="1">
    <location>
        <begin position="234"/>
        <end position="258"/>
    </location>
</feature>
<reference evidence="2" key="1">
    <citation type="journal article" date="2023" name="Mol. Phylogenet. Evol.">
        <title>Genome-scale phylogeny and comparative genomics of the fungal order Sordariales.</title>
        <authorList>
            <person name="Hensen N."/>
            <person name="Bonometti L."/>
            <person name="Westerberg I."/>
            <person name="Brannstrom I.O."/>
            <person name="Guillou S."/>
            <person name="Cros-Aarteil S."/>
            <person name="Calhoun S."/>
            <person name="Haridas S."/>
            <person name="Kuo A."/>
            <person name="Mondo S."/>
            <person name="Pangilinan J."/>
            <person name="Riley R."/>
            <person name="LaButti K."/>
            <person name="Andreopoulos B."/>
            <person name="Lipzen A."/>
            <person name="Chen C."/>
            <person name="Yan M."/>
            <person name="Daum C."/>
            <person name="Ng V."/>
            <person name="Clum A."/>
            <person name="Steindorff A."/>
            <person name="Ohm R.A."/>
            <person name="Martin F."/>
            <person name="Silar P."/>
            <person name="Natvig D.O."/>
            <person name="Lalanne C."/>
            <person name="Gautier V."/>
            <person name="Ament-Velasquez S.L."/>
            <person name="Kruys A."/>
            <person name="Hutchinson M.I."/>
            <person name="Powell A.J."/>
            <person name="Barry K."/>
            <person name="Miller A.N."/>
            <person name="Grigoriev I.V."/>
            <person name="Debuchy R."/>
            <person name="Gladieux P."/>
            <person name="Hiltunen Thoren M."/>
            <person name="Johannesson H."/>
        </authorList>
    </citation>
    <scope>NUCLEOTIDE SEQUENCE</scope>
    <source>
        <strain evidence="2">CBS 892.96</strain>
    </source>
</reference>
<feature type="region of interest" description="Disordered" evidence="1">
    <location>
        <begin position="482"/>
        <end position="508"/>
    </location>
</feature>
<gene>
    <name evidence="2" type="ORF">QBC36DRAFT_193311</name>
</gene>
<evidence type="ECO:0000256" key="1">
    <source>
        <dbReference type="SAM" id="MobiDB-lite"/>
    </source>
</evidence>
<reference evidence="2" key="2">
    <citation type="submission" date="2023-05" db="EMBL/GenBank/DDBJ databases">
        <authorList>
            <consortium name="Lawrence Berkeley National Laboratory"/>
            <person name="Steindorff A."/>
            <person name="Hensen N."/>
            <person name="Bonometti L."/>
            <person name="Westerberg I."/>
            <person name="Brannstrom I.O."/>
            <person name="Guillou S."/>
            <person name="Cros-Aarteil S."/>
            <person name="Calhoun S."/>
            <person name="Haridas S."/>
            <person name="Kuo A."/>
            <person name="Mondo S."/>
            <person name="Pangilinan J."/>
            <person name="Riley R."/>
            <person name="Labutti K."/>
            <person name="Andreopoulos B."/>
            <person name="Lipzen A."/>
            <person name="Chen C."/>
            <person name="Yanf M."/>
            <person name="Daum C."/>
            <person name="Ng V."/>
            <person name="Clum A."/>
            <person name="Ohm R."/>
            <person name="Martin F."/>
            <person name="Silar P."/>
            <person name="Natvig D."/>
            <person name="Lalanne C."/>
            <person name="Gautier V."/>
            <person name="Ament-Velasquez S.L."/>
            <person name="Kruys A."/>
            <person name="Hutchinson M.I."/>
            <person name="Powell A.J."/>
            <person name="Barry K."/>
            <person name="Miller A.N."/>
            <person name="Grigoriev I.V."/>
            <person name="Debuchy R."/>
            <person name="Gladieux P."/>
            <person name="Thoren M.H."/>
            <person name="Johannesson H."/>
        </authorList>
    </citation>
    <scope>NUCLEOTIDE SEQUENCE</scope>
    <source>
        <strain evidence="2">CBS 892.96</strain>
    </source>
</reference>
<accession>A0AAN7A6D7</accession>
<feature type="compositionally biased region" description="Basic and acidic residues" evidence="1">
    <location>
        <begin position="234"/>
        <end position="248"/>
    </location>
</feature>
<dbReference type="Proteomes" id="UP001302321">
    <property type="component" value="Unassembled WGS sequence"/>
</dbReference>
<dbReference type="EMBL" id="MU866305">
    <property type="protein sequence ID" value="KAK4174037.1"/>
    <property type="molecule type" value="Genomic_DNA"/>
</dbReference>
<evidence type="ECO:0000313" key="3">
    <source>
        <dbReference type="Proteomes" id="UP001302321"/>
    </source>
</evidence>
<feature type="region of interest" description="Disordered" evidence="1">
    <location>
        <begin position="171"/>
        <end position="192"/>
    </location>
</feature>
<protein>
    <submittedName>
        <fullName evidence="2">Uncharacterized protein</fullName>
    </submittedName>
</protein>
<keyword evidence="3" id="KW-1185">Reference proteome</keyword>
<organism evidence="2 3">
    <name type="scientific">Triangularia setosa</name>
    <dbReference type="NCBI Taxonomy" id="2587417"/>
    <lineage>
        <taxon>Eukaryota</taxon>
        <taxon>Fungi</taxon>
        <taxon>Dikarya</taxon>
        <taxon>Ascomycota</taxon>
        <taxon>Pezizomycotina</taxon>
        <taxon>Sordariomycetes</taxon>
        <taxon>Sordariomycetidae</taxon>
        <taxon>Sordariales</taxon>
        <taxon>Podosporaceae</taxon>
        <taxon>Triangularia</taxon>
    </lineage>
</organism>
<feature type="region of interest" description="Disordered" evidence="1">
    <location>
        <begin position="1"/>
        <end position="87"/>
    </location>
</feature>
<feature type="compositionally biased region" description="Basic and acidic residues" evidence="1">
    <location>
        <begin position="488"/>
        <end position="500"/>
    </location>
</feature>
<feature type="compositionally biased region" description="Polar residues" evidence="1">
    <location>
        <begin position="13"/>
        <end position="40"/>
    </location>
</feature>
<name>A0AAN7A6D7_9PEZI</name>
<feature type="compositionally biased region" description="Polar residues" evidence="1">
    <location>
        <begin position="63"/>
        <end position="77"/>
    </location>
</feature>
<feature type="compositionally biased region" description="Polar residues" evidence="1">
    <location>
        <begin position="171"/>
        <end position="186"/>
    </location>
</feature>
<proteinExistence type="predicted"/>
<dbReference type="AlphaFoldDB" id="A0AAN7A6D7"/>
<sequence>MQAYTLPVRSYRRNTTASEPLEHSLSNDYDPTNARRSTTPIPFVRRRLNGPNRQGGPLPPTFRNASVPASSRATQENRPPPITPITNLPSYYSTYSLPMPTTTTLPRLPQQQQPLSIPCAVPAKRVKPAYQHRTFSFESPLASPELVVLPNHGGLEIAALSSKDGLAQATPAVNRTQIRSTSSSYPSEGACSPELTVSPPLTFGRRILSSLEAYGFSSAHLSILESEEEEDRLRRLTEDDKETKKSSQDDLEGLYPGEKRLSTSEADIAHAISSGRSPPSRLIGLTFEGGEDGGFALPDPESPLVPLLTDHILASDTNVVGEGGGGADENASTRCLPRVSTALSFPSFSDVHLHDPQQQEQEQEHVSFGTQLKSRISGHFRRVHIHPHHGRSTSRLAANVNRAHNHDAEFGEEQQGKTKVTTDVKKWLVKQFKAGKKGVRRVRKGLHVGHHEAGGGVSRKEKLLKEEMRDVDLKLEKERKRLQRKRRENGGDIWGREGNKERKKKKERGLRGRLWGLLV</sequence>